<comment type="subcellular location">
    <subcellularLocation>
        <location evidence="1">Cell outer membrane</location>
        <topology evidence="1">Multi-pass membrane protein</topology>
    </subcellularLocation>
</comment>
<keyword evidence="5 12" id="KW-0732">Signal</keyword>
<dbReference type="SUPFAM" id="SSF56925">
    <property type="entry name" value="OMPA-like"/>
    <property type="match status" value="1"/>
</dbReference>
<keyword evidence="7" id="KW-0626">Porin</keyword>
<dbReference type="InterPro" id="IPR050330">
    <property type="entry name" value="Bact_OuterMem_StrucFunc"/>
</dbReference>
<protein>
    <submittedName>
        <fullName evidence="14">OmpA family protein</fullName>
    </submittedName>
</protein>
<dbReference type="RefSeq" id="WP_224193095.1">
    <property type="nucleotide sequence ID" value="NZ_JAIRAU010000027.1"/>
</dbReference>
<keyword evidence="15" id="KW-1185">Reference proteome</keyword>
<evidence type="ECO:0000256" key="9">
    <source>
        <dbReference type="ARBA" id="ARBA00023237"/>
    </source>
</evidence>
<keyword evidence="3" id="KW-1134">Transmembrane beta strand</keyword>
<dbReference type="SUPFAM" id="SSF103088">
    <property type="entry name" value="OmpA-like"/>
    <property type="match status" value="1"/>
</dbReference>
<keyword evidence="4" id="KW-0812">Transmembrane</keyword>
<accession>A0ABS7TSX5</accession>
<feature type="region of interest" description="Disordered" evidence="11">
    <location>
        <begin position="274"/>
        <end position="319"/>
    </location>
</feature>
<evidence type="ECO:0000256" key="4">
    <source>
        <dbReference type="ARBA" id="ARBA00022692"/>
    </source>
</evidence>
<dbReference type="PRINTS" id="PR01021">
    <property type="entry name" value="OMPADOMAIN"/>
</dbReference>
<feature type="domain" description="OmpA-like" evidence="13">
    <location>
        <begin position="402"/>
        <end position="518"/>
    </location>
</feature>
<feature type="signal peptide" evidence="12">
    <location>
        <begin position="1"/>
        <end position="23"/>
    </location>
</feature>
<dbReference type="Gene3D" id="3.30.1330.60">
    <property type="entry name" value="OmpA-like domain"/>
    <property type="match status" value="1"/>
</dbReference>
<gene>
    <name evidence="14" type="ORF">K7C98_18975</name>
</gene>
<evidence type="ECO:0000313" key="14">
    <source>
        <dbReference type="EMBL" id="MBZ5711330.1"/>
    </source>
</evidence>
<dbReference type="InterPro" id="IPR006665">
    <property type="entry name" value="OmpA-like"/>
</dbReference>
<evidence type="ECO:0000256" key="5">
    <source>
        <dbReference type="ARBA" id="ARBA00022729"/>
    </source>
</evidence>
<evidence type="ECO:0000256" key="3">
    <source>
        <dbReference type="ARBA" id="ARBA00022452"/>
    </source>
</evidence>
<dbReference type="PANTHER" id="PTHR30329">
    <property type="entry name" value="STATOR ELEMENT OF FLAGELLAR MOTOR COMPLEX"/>
    <property type="match status" value="1"/>
</dbReference>
<keyword evidence="9" id="KW-0998">Cell outer membrane</keyword>
<dbReference type="InterPro" id="IPR006664">
    <property type="entry name" value="OMP_bac"/>
</dbReference>
<dbReference type="InterPro" id="IPR003367">
    <property type="entry name" value="Thrombospondin_3-like_rpt"/>
</dbReference>
<keyword evidence="8 10" id="KW-0472">Membrane</keyword>
<evidence type="ECO:0000256" key="11">
    <source>
        <dbReference type="SAM" id="MobiDB-lite"/>
    </source>
</evidence>
<dbReference type="InterPro" id="IPR028974">
    <property type="entry name" value="TSP_type-3_rpt"/>
</dbReference>
<feature type="chain" id="PRO_5045719466" evidence="12">
    <location>
        <begin position="24"/>
        <end position="518"/>
    </location>
</feature>
<dbReference type="PANTHER" id="PTHR30329:SF21">
    <property type="entry name" value="LIPOPROTEIN YIAD-RELATED"/>
    <property type="match status" value="1"/>
</dbReference>
<sequence length="518" mass="55407">MNRFSIRLGAALVAGLVATPALAAQPAGEAAAPAAEPAPAPEGPSAGASISADTTSGVKTDAKASGGSSGKKAKNKDRCQNDTSVKWIRRCRPERNMFELGIFGGIFMPGGSAHELFDPVRQLQSLQMGGEEFWKPYRKVAPEIGARFAYYPLSFLGGEIEGGVMPTHITGTDSPDTRAILFNFRAHLIGQIPFWRITPFILVGGGAIGTTGALGNDIDESTHYGAGVKYYISHYAMLRLDVRNVVAARLRVDNGAVIYPEVLLGLSLTLNRKKKPAPADKDSDGDGFLDNSDSCPFEPGIAPDGCPERDRDGDGFMDSQDACPDVPGVAPDGCPLKDRDGDGFLDIVDKCPDDPGVEPDGCPIPDTDGDGILDPDDKCPTQPETRNGYQDEDGCPDEIPTQLAKFTGTIKGIYFDLDKDTIKPKSRPVLDRAVAVLKEFPSIRIEISGHTDSTGSPEYNKDLSGRRAKSVKNYLVEHGIDAGRIESRGAGMDEPVDTNKTAAGRAKNRRIEFTILVQ</sequence>
<evidence type="ECO:0000256" key="6">
    <source>
        <dbReference type="ARBA" id="ARBA00023065"/>
    </source>
</evidence>
<evidence type="ECO:0000256" key="8">
    <source>
        <dbReference type="ARBA" id="ARBA00023136"/>
    </source>
</evidence>
<comment type="caution">
    <text evidence="14">The sequence shown here is derived from an EMBL/GenBank/DDBJ whole genome shotgun (WGS) entry which is preliminary data.</text>
</comment>
<dbReference type="CDD" id="cd07185">
    <property type="entry name" value="OmpA_C-like"/>
    <property type="match status" value="1"/>
</dbReference>
<dbReference type="Gene3D" id="4.10.1080.10">
    <property type="entry name" value="TSP type-3 repeat"/>
    <property type="match status" value="1"/>
</dbReference>
<dbReference type="Proteomes" id="UP001139031">
    <property type="component" value="Unassembled WGS sequence"/>
</dbReference>
<evidence type="ECO:0000259" key="13">
    <source>
        <dbReference type="PROSITE" id="PS51123"/>
    </source>
</evidence>
<dbReference type="InterPro" id="IPR036737">
    <property type="entry name" value="OmpA-like_sf"/>
</dbReference>
<reference evidence="14" key="1">
    <citation type="submission" date="2021-08" db="EMBL/GenBank/DDBJ databases">
        <authorList>
            <person name="Stevens D.C."/>
        </authorList>
    </citation>
    <scope>NUCLEOTIDE SEQUENCE</scope>
    <source>
        <strain evidence="14">DSM 53165</strain>
    </source>
</reference>
<evidence type="ECO:0000313" key="15">
    <source>
        <dbReference type="Proteomes" id="UP001139031"/>
    </source>
</evidence>
<evidence type="ECO:0000256" key="1">
    <source>
        <dbReference type="ARBA" id="ARBA00004571"/>
    </source>
</evidence>
<feature type="compositionally biased region" description="Low complexity" evidence="11">
    <location>
        <begin position="43"/>
        <end position="52"/>
    </location>
</feature>
<dbReference type="InterPro" id="IPR011250">
    <property type="entry name" value="OMP/PagP_B-barrel"/>
</dbReference>
<dbReference type="SUPFAM" id="SSF103647">
    <property type="entry name" value="TSP type-3 repeat"/>
    <property type="match status" value="1"/>
</dbReference>
<evidence type="ECO:0000256" key="2">
    <source>
        <dbReference type="ARBA" id="ARBA00022448"/>
    </source>
</evidence>
<feature type="region of interest" description="Disordered" evidence="11">
    <location>
        <begin position="30"/>
        <end position="79"/>
    </location>
</feature>
<dbReference type="EMBL" id="JAIRAU010000027">
    <property type="protein sequence ID" value="MBZ5711330.1"/>
    <property type="molecule type" value="Genomic_DNA"/>
</dbReference>
<organism evidence="14 15">
    <name type="scientific">Nannocystis pusilla</name>
    <dbReference type="NCBI Taxonomy" id="889268"/>
    <lineage>
        <taxon>Bacteria</taxon>
        <taxon>Pseudomonadati</taxon>
        <taxon>Myxococcota</taxon>
        <taxon>Polyangia</taxon>
        <taxon>Nannocystales</taxon>
        <taxon>Nannocystaceae</taxon>
        <taxon>Nannocystis</taxon>
    </lineage>
</organism>
<dbReference type="Gene3D" id="2.40.160.20">
    <property type="match status" value="1"/>
</dbReference>
<evidence type="ECO:0000256" key="10">
    <source>
        <dbReference type="PROSITE-ProRule" id="PRU00473"/>
    </source>
</evidence>
<dbReference type="Pfam" id="PF02412">
    <property type="entry name" value="TSP_3"/>
    <property type="match status" value="2"/>
</dbReference>
<keyword evidence="6" id="KW-0406">Ion transport</keyword>
<keyword evidence="2" id="KW-0813">Transport</keyword>
<dbReference type="PROSITE" id="PS51123">
    <property type="entry name" value="OMPA_2"/>
    <property type="match status" value="1"/>
</dbReference>
<name>A0ABS7TSX5_9BACT</name>
<evidence type="ECO:0000256" key="12">
    <source>
        <dbReference type="SAM" id="SignalP"/>
    </source>
</evidence>
<proteinExistence type="predicted"/>
<dbReference type="Pfam" id="PF00691">
    <property type="entry name" value="OmpA"/>
    <property type="match status" value="1"/>
</dbReference>
<evidence type="ECO:0000256" key="7">
    <source>
        <dbReference type="ARBA" id="ARBA00023114"/>
    </source>
</evidence>